<dbReference type="SUPFAM" id="SSF81321">
    <property type="entry name" value="Family A G protein-coupled receptor-like"/>
    <property type="match status" value="1"/>
</dbReference>
<dbReference type="PANTHER" id="PTHR23112">
    <property type="entry name" value="G PROTEIN-COUPLED RECEPTOR 157-RELATED"/>
    <property type="match status" value="1"/>
</dbReference>
<dbReference type="GO" id="GO:0005886">
    <property type="term" value="C:plasma membrane"/>
    <property type="evidence" value="ECO:0007669"/>
    <property type="project" value="TreeGrafter"/>
</dbReference>
<organism evidence="7 8">
    <name type="scientific">Seminavis robusta</name>
    <dbReference type="NCBI Taxonomy" id="568900"/>
    <lineage>
        <taxon>Eukaryota</taxon>
        <taxon>Sar</taxon>
        <taxon>Stramenopiles</taxon>
        <taxon>Ochrophyta</taxon>
        <taxon>Bacillariophyta</taxon>
        <taxon>Bacillariophyceae</taxon>
        <taxon>Bacillariophycidae</taxon>
        <taxon>Naviculales</taxon>
        <taxon>Naviculaceae</taxon>
        <taxon>Seminavis</taxon>
    </lineage>
</organism>
<evidence type="ECO:0000256" key="5">
    <source>
        <dbReference type="SAM" id="MobiDB-lite"/>
    </source>
</evidence>
<dbReference type="AlphaFoldDB" id="A0A9N8EF88"/>
<comment type="subcellular location">
    <subcellularLocation>
        <location evidence="1">Membrane</location>
        <topology evidence="1">Multi-pass membrane protein</topology>
    </subcellularLocation>
</comment>
<protein>
    <recommendedName>
        <fullName evidence="9">G-protein coupled receptors family 2 profile 2 domain-containing protein</fullName>
    </recommendedName>
</protein>
<sequence length="440" mass="49336">MIEPKYSEIQLKALGLITYLPASLSLVGSISIVYSILSSHYYRRQQRARSKTYDRIMLGLSCMEATCALGLLVFGSWAVPQEASALSYGASGTTATCEAAGVFTHILFGTMMYTAMLALYFCLRVRFQLKEEFIARRIEPFLHAVPILMVVVFCVVGLTGGYFNPLPTVAGNCWFRDYPPNCSSDPNVDCIRGENFKPIARVAATGVILFAFLIIVICMALILAQVMVLEYRLRKYAHQGAAHNSTRQWKRTREVGLQALQYIGFFFLCGIWAVILQLLPAPTFPIVFCMKLMTPLQGMFNAIIFWNRKKTENLSRSSRRTSSSKRSSIRTSILRKLQAELQVQTGQSLEEASNNSNGIVRDTEMGGPETDENDCSFHCEEEVNQEDKTNRDSVQLQMQVDSHSVGSSIKDQNDGRRDPEKGDAANNDENDCCFQCEEEE</sequence>
<dbReference type="OrthoDB" id="55484at2759"/>
<evidence type="ECO:0000313" key="7">
    <source>
        <dbReference type="EMBL" id="CAB9519678.1"/>
    </source>
</evidence>
<dbReference type="EMBL" id="CAICTM010001034">
    <property type="protein sequence ID" value="CAB9519678.1"/>
    <property type="molecule type" value="Genomic_DNA"/>
</dbReference>
<accession>A0A9N8EF88</accession>
<feature type="transmembrane region" description="Helical" evidence="6">
    <location>
        <begin position="202"/>
        <end position="229"/>
    </location>
</feature>
<evidence type="ECO:0000256" key="4">
    <source>
        <dbReference type="ARBA" id="ARBA00023136"/>
    </source>
</evidence>
<keyword evidence="8" id="KW-1185">Reference proteome</keyword>
<evidence type="ECO:0000313" key="8">
    <source>
        <dbReference type="Proteomes" id="UP001153069"/>
    </source>
</evidence>
<feature type="transmembrane region" description="Helical" evidence="6">
    <location>
        <begin position="144"/>
        <end position="163"/>
    </location>
</feature>
<reference evidence="7" key="1">
    <citation type="submission" date="2020-06" db="EMBL/GenBank/DDBJ databases">
        <authorList>
            <consortium name="Plant Systems Biology data submission"/>
        </authorList>
    </citation>
    <scope>NUCLEOTIDE SEQUENCE</scope>
    <source>
        <strain evidence="7">D6</strain>
    </source>
</reference>
<evidence type="ECO:0008006" key="9">
    <source>
        <dbReference type="Google" id="ProtNLM"/>
    </source>
</evidence>
<keyword evidence="2 6" id="KW-0812">Transmembrane</keyword>
<name>A0A9N8EF88_9STRA</name>
<feature type="transmembrane region" description="Helical" evidence="6">
    <location>
        <begin position="16"/>
        <end position="37"/>
    </location>
</feature>
<dbReference type="Proteomes" id="UP001153069">
    <property type="component" value="Unassembled WGS sequence"/>
</dbReference>
<dbReference type="PANTHER" id="PTHR23112:SF0">
    <property type="entry name" value="TRANSMEMBRANE PROTEIN 116"/>
    <property type="match status" value="1"/>
</dbReference>
<feature type="compositionally biased region" description="Polar residues" evidence="5">
    <location>
        <begin position="399"/>
        <end position="410"/>
    </location>
</feature>
<feature type="transmembrane region" description="Helical" evidence="6">
    <location>
        <begin position="99"/>
        <end position="123"/>
    </location>
</feature>
<feature type="region of interest" description="Disordered" evidence="5">
    <location>
        <begin position="399"/>
        <end position="431"/>
    </location>
</feature>
<evidence type="ECO:0000256" key="3">
    <source>
        <dbReference type="ARBA" id="ARBA00022989"/>
    </source>
</evidence>
<evidence type="ECO:0000256" key="6">
    <source>
        <dbReference type="SAM" id="Phobius"/>
    </source>
</evidence>
<feature type="compositionally biased region" description="Polar residues" evidence="5">
    <location>
        <begin position="345"/>
        <end position="358"/>
    </location>
</feature>
<feature type="compositionally biased region" description="Basic and acidic residues" evidence="5">
    <location>
        <begin position="411"/>
        <end position="423"/>
    </location>
</feature>
<evidence type="ECO:0000256" key="2">
    <source>
        <dbReference type="ARBA" id="ARBA00022692"/>
    </source>
</evidence>
<dbReference type="Gene3D" id="1.20.1070.10">
    <property type="entry name" value="Rhodopsin 7-helix transmembrane proteins"/>
    <property type="match status" value="1"/>
</dbReference>
<evidence type="ECO:0000256" key="1">
    <source>
        <dbReference type="ARBA" id="ARBA00004141"/>
    </source>
</evidence>
<keyword evidence="3 6" id="KW-1133">Transmembrane helix</keyword>
<dbReference type="GO" id="GO:0004930">
    <property type="term" value="F:G protein-coupled receptor activity"/>
    <property type="evidence" value="ECO:0007669"/>
    <property type="project" value="TreeGrafter"/>
</dbReference>
<feature type="transmembrane region" description="Helical" evidence="6">
    <location>
        <begin position="58"/>
        <end position="79"/>
    </location>
</feature>
<keyword evidence="4 6" id="KW-0472">Membrane</keyword>
<comment type="caution">
    <text evidence="7">The sequence shown here is derived from an EMBL/GenBank/DDBJ whole genome shotgun (WGS) entry which is preliminary data.</text>
</comment>
<dbReference type="GO" id="GO:0007189">
    <property type="term" value="P:adenylate cyclase-activating G protein-coupled receptor signaling pathway"/>
    <property type="evidence" value="ECO:0007669"/>
    <property type="project" value="TreeGrafter"/>
</dbReference>
<feature type="transmembrane region" description="Helical" evidence="6">
    <location>
        <begin position="259"/>
        <end position="279"/>
    </location>
</feature>
<gene>
    <name evidence="7" type="ORF">SEMRO_1036_G234060.1</name>
</gene>
<feature type="transmembrane region" description="Helical" evidence="6">
    <location>
        <begin position="285"/>
        <end position="306"/>
    </location>
</feature>
<proteinExistence type="predicted"/>
<feature type="region of interest" description="Disordered" evidence="5">
    <location>
        <begin position="345"/>
        <end position="375"/>
    </location>
</feature>